<name>A0A376MSY8_ECOLX</name>
<reference evidence="2 3" key="1">
    <citation type="submission" date="2018-06" db="EMBL/GenBank/DDBJ databases">
        <authorList>
            <consortium name="Pathogen Informatics"/>
            <person name="Doyle S."/>
        </authorList>
    </citation>
    <scope>NUCLEOTIDE SEQUENCE [LARGE SCALE GENOMIC DNA]</scope>
    <source>
        <strain evidence="2 3">NCTC11112</strain>
    </source>
</reference>
<evidence type="ECO:0000313" key="3">
    <source>
        <dbReference type="Proteomes" id="UP000254817"/>
    </source>
</evidence>
<evidence type="ECO:0000256" key="1">
    <source>
        <dbReference type="SAM" id="Phobius"/>
    </source>
</evidence>
<sequence>MTIPTENNIYNRPLTCLVEVNRNWGDIPPNVARVFLIFLVCHLLSQLHTLLTQLRNITVSFICKLIKRRQVLTFLVCLLVELMFENSLVVFNIYSDGTKRVVSNGEATKTMKTEWTGRKNTDLYSNWRSSHIGKLVIYSAI</sequence>
<protein>
    <submittedName>
        <fullName evidence="2">Putative prophage side tail fiber protein</fullName>
    </submittedName>
</protein>
<proteinExistence type="predicted"/>
<dbReference type="EMBL" id="UGAW01000001">
    <property type="protein sequence ID" value="STG53539.1"/>
    <property type="molecule type" value="Genomic_DNA"/>
</dbReference>
<keyword evidence="1" id="KW-0812">Transmembrane</keyword>
<dbReference type="Proteomes" id="UP000254817">
    <property type="component" value="Unassembled WGS sequence"/>
</dbReference>
<keyword evidence="1" id="KW-1133">Transmembrane helix</keyword>
<evidence type="ECO:0000313" key="2">
    <source>
        <dbReference type="EMBL" id="STG53539.1"/>
    </source>
</evidence>
<feature type="transmembrane region" description="Helical" evidence="1">
    <location>
        <begin position="71"/>
        <end position="94"/>
    </location>
</feature>
<dbReference type="AlphaFoldDB" id="A0A376MSY8"/>
<accession>A0A376MSY8</accession>
<gene>
    <name evidence="2" type="ORF">NCTC11112_04083</name>
</gene>
<keyword evidence="1" id="KW-0472">Membrane</keyword>
<organism evidence="2 3">
    <name type="scientific">Escherichia coli</name>
    <dbReference type="NCBI Taxonomy" id="562"/>
    <lineage>
        <taxon>Bacteria</taxon>
        <taxon>Pseudomonadati</taxon>
        <taxon>Pseudomonadota</taxon>
        <taxon>Gammaproteobacteria</taxon>
        <taxon>Enterobacterales</taxon>
        <taxon>Enterobacteriaceae</taxon>
        <taxon>Escherichia</taxon>
    </lineage>
</organism>